<dbReference type="CDD" id="cd07560">
    <property type="entry name" value="Peptidase_S41_CPP"/>
    <property type="match status" value="1"/>
</dbReference>
<dbReference type="PANTHER" id="PTHR32060">
    <property type="entry name" value="TAIL-SPECIFIC PROTEASE"/>
    <property type="match status" value="1"/>
</dbReference>
<dbReference type="CDD" id="cd06782">
    <property type="entry name" value="cpPDZ_CPP-like"/>
    <property type="match status" value="1"/>
</dbReference>
<evidence type="ECO:0000259" key="7">
    <source>
        <dbReference type="SMART" id="SM00228"/>
    </source>
</evidence>
<dbReference type="InterPro" id="IPR036034">
    <property type="entry name" value="PDZ_sf"/>
</dbReference>
<evidence type="ECO:0000256" key="1">
    <source>
        <dbReference type="ARBA" id="ARBA00009179"/>
    </source>
</evidence>
<evidence type="ECO:0000256" key="6">
    <source>
        <dbReference type="SAM" id="SignalP"/>
    </source>
</evidence>
<dbReference type="Gene3D" id="3.30.750.44">
    <property type="match status" value="1"/>
</dbReference>
<dbReference type="Gene3D" id="3.90.226.10">
    <property type="entry name" value="2-enoyl-CoA Hydratase, Chain A, domain 1"/>
    <property type="match status" value="1"/>
</dbReference>
<dbReference type="SUPFAM" id="SSF50156">
    <property type="entry name" value="PDZ domain-like"/>
    <property type="match status" value="1"/>
</dbReference>
<evidence type="ECO:0000256" key="4">
    <source>
        <dbReference type="ARBA" id="ARBA00022825"/>
    </source>
</evidence>
<dbReference type="InterPro" id="IPR005151">
    <property type="entry name" value="Tail-specific_protease"/>
</dbReference>
<dbReference type="Gene3D" id="2.30.42.10">
    <property type="match status" value="1"/>
</dbReference>
<dbReference type="Proteomes" id="UP000321721">
    <property type="component" value="Unassembled WGS sequence"/>
</dbReference>
<keyword evidence="10" id="KW-1185">Reference proteome</keyword>
<dbReference type="GO" id="GO:0008236">
    <property type="term" value="F:serine-type peptidase activity"/>
    <property type="evidence" value="ECO:0007669"/>
    <property type="project" value="UniProtKB-KW"/>
</dbReference>
<dbReference type="SUPFAM" id="SSF52096">
    <property type="entry name" value="ClpP/crotonase"/>
    <property type="match status" value="1"/>
</dbReference>
<dbReference type="NCBIfam" id="TIGR00225">
    <property type="entry name" value="prc"/>
    <property type="match status" value="1"/>
</dbReference>
<feature type="chain" id="PRO_5022968495" evidence="6">
    <location>
        <begin position="23"/>
        <end position="531"/>
    </location>
</feature>
<evidence type="ECO:0000313" key="10">
    <source>
        <dbReference type="Proteomes" id="UP000321721"/>
    </source>
</evidence>
<dbReference type="InterPro" id="IPR004447">
    <property type="entry name" value="Peptidase_S41A"/>
</dbReference>
<evidence type="ECO:0000259" key="8">
    <source>
        <dbReference type="SMART" id="SM00245"/>
    </source>
</evidence>
<dbReference type="GO" id="GO:0007165">
    <property type="term" value="P:signal transduction"/>
    <property type="evidence" value="ECO:0007669"/>
    <property type="project" value="TreeGrafter"/>
</dbReference>
<dbReference type="SMART" id="SM00245">
    <property type="entry name" value="TSPc"/>
    <property type="match status" value="1"/>
</dbReference>
<dbReference type="OrthoDB" id="9812068at2"/>
<reference evidence="9 10" key="1">
    <citation type="submission" date="2019-08" db="EMBL/GenBank/DDBJ databases">
        <title>Genome of Vicingus serpentipes NCIMB 15042.</title>
        <authorList>
            <person name="Bowman J.P."/>
        </authorList>
    </citation>
    <scope>NUCLEOTIDE SEQUENCE [LARGE SCALE GENOMIC DNA]</scope>
    <source>
        <strain evidence="9 10">NCIMB 15042</strain>
    </source>
</reference>
<comment type="similarity">
    <text evidence="1 5">Belongs to the peptidase S41A family.</text>
</comment>
<feature type="domain" description="PDZ" evidence="7">
    <location>
        <begin position="88"/>
        <end position="161"/>
    </location>
</feature>
<name>A0A5C6RVW7_9FLAO</name>
<keyword evidence="3 5" id="KW-0378">Hydrolase</keyword>
<dbReference type="AlphaFoldDB" id="A0A5C6RVW7"/>
<dbReference type="EMBL" id="VOOS01000002">
    <property type="protein sequence ID" value="TXB66095.1"/>
    <property type="molecule type" value="Genomic_DNA"/>
</dbReference>
<dbReference type="InterPro" id="IPR029045">
    <property type="entry name" value="ClpP/crotonase-like_dom_sf"/>
</dbReference>
<feature type="domain" description="Tail specific protease" evidence="8">
    <location>
        <begin position="163"/>
        <end position="346"/>
    </location>
</feature>
<gene>
    <name evidence="9" type="ORF">FRY74_05860</name>
</gene>
<evidence type="ECO:0000313" key="9">
    <source>
        <dbReference type="EMBL" id="TXB66095.1"/>
    </source>
</evidence>
<dbReference type="GO" id="GO:0030288">
    <property type="term" value="C:outer membrane-bounded periplasmic space"/>
    <property type="evidence" value="ECO:0007669"/>
    <property type="project" value="TreeGrafter"/>
</dbReference>
<keyword evidence="6" id="KW-0732">Signal</keyword>
<accession>A0A5C6RVW7</accession>
<dbReference type="RefSeq" id="WP_147099545.1">
    <property type="nucleotide sequence ID" value="NZ_VOOS01000002.1"/>
</dbReference>
<proteinExistence type="inferred from homology"/>
<dbReference type="Pfam" id="PF03572">
    <property type="entry name" value="Peptidase_S41"/>
    <property type="match status" value="1"/>
</dbReference>
<evidence type="ECO:0000256" key="3">
    <source>
        <dbReference type="ARBA" id="ARBA00022801"/>
    </source>
</evidence>
<sequence length="531" mass="59517">MKYLPILSLFIISILNSNSANAQYGTDGGRKFDALLQYINYAYVDTTDENKLVEDAIVNVLKELDPHSVYIPSEELKKMNEPLVGNFEGIGIQFNILKDTLIVVSPIAGGPSEKVGIIAGDKIITVDGIGIAGIGLKNSDVQDKLRGKKGTKVNVGIQRRMNKELLDFTITRDEIPIFSVDASYMATPEIGYIKINRFAKNTDEEFKEGLKKLQAQKMKHLIIDLSGNGGGYLKTAIQLADEVLDDKKLIVFTEGSKSPKQEYYTSTTGGFEKGKLVILIDEGSASASEIVTGAVQDYDRGLVIGRRSFGKGLVQKPFSLTDGSAVRLTVARYFTPSGRCIQRSYEDGKDEYYNELARRYEHGELMNEDSISFPDSLKYQTINSKRTVYGGGGIMPDIFIPIDTSMYSDFFGKVNRKGLFNEFTLLYMDNNRTRLEEKFKSVEDFSSNFNTEEELFNDFIVYAEKNEVEPKEDQVNTSKTLILTRLKGLVARNLWGTSAYYQIANSLNNSYLKAIEEINSDSFKKEKLVYN</sequence>
<dbReference type="GO" id="GO:0004175">
    <property type="term" value="F:endopeptidase activity"/>
    <property type="evidence" value="ECO:0007669"/>
    <property type="project" value="TreeGrafter"/>
</dbReference>
<comment type="caution">
    <text evidence="9">The sequence shown here is derived from an EMBL/GenBank/DDBJ whole genome shotgun (WGS) entry which is preliminary data.</text>
</comment>
<dbReference type="PANTHER" id="PTHR32060:SF30">
    <property type="entry name" value="CARBOXY-TERMINAL PROCESSING PROTEASE CTPA"/>
    <property type="match status" value="1"/>
</dbReference>
<evidence type="ECO:0000256" key="2">
    <source>
        <dbReference type="ARBA" id="ARBA00022670"/>
    </source>
</evidence>
<dbReference type="GO" id="GO:0006508">
    <property type="term" value="P:proteolysis"/>
    <property type="evidence" value="ECO:0007669"/>
    <property type="project" value="UniProtKB-KW"/>
</dbReference>
<protein>
    <submittedName>
        <fullName evidence="9">S41 family peptidase</fullName>
    </submittedName>
</protein>
<keyword evidence="4 5" id="KW-0720">Serine protease</keyword>
<evidence type="ECO:0000256" key="5">
    <source>
        <dbReference type="RuleBase" id="RU004404"/>
    </source>
</evidence>
<dbReference type="Pfam" id="PF13180">
    <property type="entry name" value="PDZ_2"/>
    <property type="match status" value="1"/>
</dbReference>
<dbReference type="SMART" id="SM00228">
    <property type="entry name" value="PDZ"/>
    <property type="match status" value="1"/>
</dbReference>
<dbReference type="InterPro" id="IPR001478">
    <property type="entry name" value="PDZ"/>
</dbReference>
<keyword evidence="2 5" id="KW-0645">Protease</keyword>
<organism evidence="9 10">
    <name type="scientific">Vicingus serpentipes</name>
    <dbReference type="NCBI Taxonomy" id="1926625"/>
    <lineage>
        <taxon>Bacteria</taxon>
        <taxon>Pseudomonadati</taxon>
        <taxon>Bacteroidota</taxon>
        <taxon>Flavobacteriia</taxon>
        <taxon>Flavobacteriales</taxon>
        <taxon>Vicingaceae</taxon>
        <taxon>Vicingus</taxon>
    </lineage>
</organism>
<feature type="signal peptide" evidence="6">
    <location>
        <begin position="1"/>
        <end position="22"/>
    </location>
</feature>